<dbReference type="HAMAP" id="MF_00671">
    <property type="entry name" value="TolB"/>
    <property type="match status" value="1"/>
</dbReference>
<name>A0A3M8RFF2_9PROT</name>
<dbReference type="NCBIfam" id="TIGR02800">
    <property type="entry name" value="propeller_TolB"/>
    <property type="match status" value="1"/>
</dbReference>
<feature type="domain" description="TolB N-terminal" evidence="6">
    <location>
        <begin position="26"/>
        <end position="127"/>
    </location>
</feature>
<evidence type="ECO:0000256" key="4">
    <source>
        <dbReference type="ARBA" id="ARBA00022764"/>
    </source>
</evidence>
<evidence type="ECO:0000256" key="1">
    <source>
        <dbReference type="ARBA" id="ARBA00004418"/>
    </source>
</evidence>
<feature type="signal peptide" evidence="5">
    <location>
        <begin position="1"/>
        <end position="24"/>
    </location>
</feature>
<dbReference type="GO" id="GO:0042597">
    <property type="term" value="C:periplasmic space"/>
    <property type="evidence" value="ECO:0007669"/>
    <property type="project" value="UniProtKB-SubCell"/>
</dbReference>
<dbReference type="GO" id="GO:0051301">
    <property type="term" value="P:cell division"/>
    <property type="evidence" value="ECO:0007669"/>
    <property type="project" value="UniProtKB-UniRule"/>
</dbReference>
<dbReference type="InterPro" id="IPR007195">
    <property type="entry name" value="TolB_N"/>
</dbReference>
<dbReference type="PANTHER" id="PTHR36842:SF1">
    <property type="entry name" value="PROTEIN TOLB"/>
    <property type="match status" value="1"/>
</dbReference>
<dbReference type="Pfam" id="PF04052">
    <property type="entry name" value="TolB_N"/>
    <property type="match status" value="1"/>
</dbReference>
<keyword evidence="5" id="KW-0132">Cell division</keyword>
<dbReference type="Gene3D" id="2.120.10.30">
    <property type="entry name" value="TolB, C-terminal domain"/>
    <property type="match status" value="1"/>
</dbReference>
<sequence precursor="true">MAKRIFPIFLLLLAWGLAIPAAQAALTVEITKSVATAIPVAIPSFGPGVPGQPAVAQVVRDDLARSGLFRVLSPTGYPSDPRDPSGVQAPAWANIGATGLAVGSVEPLNGGYVVNVYVYNVATGQQLAAKRYTCSAAELHVTAHHVADLIYQAFTGKPGPFAGRITYVRQVGNIYELVVAESDGWNPHPIVHGTMPVFSPTWSPHNHRLAYVTYEDARAVIFVQDLATGSRQRIAPGGEITSAPAFSPNGEDLAYARSYAGKTNIYVVNLRTGARRQLTQGDSINTSPTWSPDGRQIVFVSDRAGGPQIYAMSADGSNLHRLSYDGNYNASPSYSPTGNAIAFIHRTDGVYALAVMNPSGGDIRVLDAQGNCDSPSFAANGEMILYGTHRGGRKVLAEASLDGKTMEILRTTEGQDNEPAWSHH</sequence>
<dbReference type="RefSeq" id="WP_123102476.1">
    <property type="nucleotide sequence ID" value="NZ_CP127527.1"/>
</dbReference>
<keyword evidence="4 5" id="KW-0574">Periplasm</keyword>
<comment type="function">
    <text evidence="5">Part of the Tol-Pal system, which plays a role in outer membrane invagination during cell division and is important for maintaining outer membrane integrity.</text>
</comment>
<dbReference type="Gene3D" id="3.40.50.10070">
    <property type="entry name" value="TolB, N-terminal domain"/>
    <property type="match status" value="1"/>
</dbReference>
<dbReference type="PANTHER" id="PTHR36842">
    <property type="entry name" value="PROTEIN TOLB HOMOLOG"/>
    <property type="match status" value="1"/>
</dbReference>
<dbReference type="InterPro" id="IPR014167">
    <property type="entry name" value="Tol-Pal_TolB"/>
</dbReference>
<dbReference type="Pfam" id="PF07676">
    <property type="entry name" value="PD40"/>
    <property type="match status" value="2"/>
</dbReference>
<accession>A0A3M8RFF2</accession>
<evidence type="ECO:0000256" key="3">
    <source>
        <dbReference type="ARBA" id="ARBA00022729"/>
    </source>
</evidence>
<dbReference type="AlphaFoldDB" id="A0A3M8RFF2"/>
<dbReference type="GO" id="GO:0017038">
    <property type="term" value="P:protein import"/>
    <property type="evidence" value="ECO:0007669"/>
    <property type="project" value="InterPro"/>
</dbReference>
<gene>
    <name evidence="5 7" type="primary">tolB</name>
    <name evidence="7" type="ORF">EC580_04180</name>
</gene>
<keyword evidence="5" id="KW-0131">Cell cycle</keyword>
<dbReference type="InterPro" id="IPR011042">
    <property type="entry name" value="6-blade_b-propeller_TolB-like"/>
</dbReference>
<comment type="subcellular location">
    <subcellularLocation>
        <location evidence="1 5">Periplasm</location>
    </subcellularLocation>
</comment>
<organism evidence="7">
    <name type="scientific">Acidithiobacillus sulfuriphilus</name>
    <dbReference type="NCBI Taxonomy" id="1867749"/>
    <lineage>
        <taxon>Bacteria</taxon>
        <taxon>Pseudomonadati</taxon>
        <taxon>Pseudomonadota</taxon>
        <taxon>Acidithiobacillia</taxon>
        <taxon>Acidithiobacillales</taxon>
        <taxon>Acidithiobacillaceae</taxon>
        <taxon>Acidithiobacillus</taxon>
    </lineage>
</organism>
<feature type="chain" id="PRO_5018340930" description="Tol-Pal system protein TolB" evidence="5">
    <location>
        <begin position="25"/>
        <end position="424"/>
    </location>
</feature>
<dbReference type="EMBL" id="RIZI01000135">
    <property type="protein sequence ID" value="RNF67303.1"/>
    <property type="molecule type" value="Genomic_DNA"/>
</dbReference>
<comment type="similarity">
    <text evidence="2 5">Belongs to the TolB family.</text>
</comment>
<dbReference type="InterPro" id="IPR011659">
    <property type="entry name" value="WD40"/>
</dbReference>
<comment type="subunit">
    <text evidence="5">The Tol-Pal system is composed of five core proteins: the inner membrane proteins TolA, TolQ and TolR, the periplasmic protein TolB and the outer membrane protein Pal. They form a network linking the inner and outer membranes and the peptidoglycan layer.</text>
</comment>
<reference evidence="7" key="1">
    <citation type="submission" date="2018-10" db="EMBL/GenBank/DDBJ databases">
        <title>Acidithiobacillus sulfuriphilus sp. nov.: an extremely acidophilic sulfur-oxidizing chemolithotroph isolated from a neutral pH environment.</title>
        <authorList>
            <person name="Falagan C."/>
            <person name="Moya-Beltran A."/>
            <person name="Quatrini R."/>
            <person name="Johnson D.B."/>
        </authorList>
    </citation>
    <scope>NUCLEOTIDE SEQUENCE [LARGE SCALE GENOMIC DNA]</scope>
    <source>
        <strain evidence="7">CJ-2</strain>
    </source>
</reference>
<dbReference type="OrthoDB" id="5289130at2"/>
<dbReference type="SUPFAM" id="SSF82171">
    <property type="entry name" value="DPP6 N-terminal domain-like"/>
    <property type="match status" value="1"/>
</dbReference>
<protein>
    <recommendedName>
        <fullName evidence="5">Tol-Pal system protein TolB</fullName>
    </recommendedName>
</protein>
<evidence type="ECO:0000259" key="6">
    <source>
        <dbReference type="Pfam" id="PF04052"/>
    </source>
</evidence>
<proteinExistence type="inferred from homology"/>
<evidence type="ECO:0000313" key="7">
    <source>
        <dbReference type="EMBL" id="RNF67303.1"/>
    </source>
</evidence>
<evidence type="ECO:0000256" key="5">
    <source>
        <dbReference type="HAMAP-Rule" id="MF_00671"/>
    </source>
</evidence>
<evidence type="ECO:0000256" key="2">
    <source>
        <dbReference type="ARBA" id="ARBA00009820"/>
    </source>
</evidence>
<keyword evidence="3 5" id="KW-0732">Signal</keyword>
<comment type="caution">
    <text evidence="7">The sequence shown here is derived from an EMBL/GenBank/DDBJ whole genome shotgun (WGS) entry which is preliminary data.</text>
</comment>